<dbReference type="RefSeq" id="WP_089848526.1">
    <property type="nucleotide sequence ID" value="NZ_FNEJ01000012.1"/>
</dbReference>
<dbReference type="Gene3D" id="3.20.20.70">
    <property type="entry name" value="Aldolase class I"/>
    <property type="match status" value="1"/>
</dbReference>
<proteinExistence type="predicted"/>
<organism evidence="1 2">
    <name type="scientific">Salipiger marinus</name>
    <dbReference type="NCBI Taxonomy" id="555512"/>
    <lineage>
        <taxon>Bacteria</taxon>
        <taxon>Pseudomonadati</taxon>
        <taxon>Pseudomonadota</taxon>
        <taxon>Alphaproteobacteria</taxon>
        <taxon>Rhodobacterales</taxon>
        <taxon>Roseobacteraceae</taxon>
        <taxon>Salipiger</taxon>
    </lineage>
</organism>
<dbReference type="Proteomes" id="UP000199093">
    <property type="component" value="Unassembled WGS sequence"/>
</dbReference>
<evidence type="ECO:0000313" key="1">
    <source>
        <dbReference type="EMBL" id="SDI91744.1"/>
    </source>
</evidence>
<accession>A0A1G8PGW0</accession>
<dbReference type="EMBL" id="FNEJ01000012">
    <property type="protein sequence ID" value="SDI91744.1"/>
    <property type="molecule type" value="Genomic_DNA"/>
</dbReference>
<protein>
    <submittedName>
        <fullName evidence="1">Uncharacterized protein</fullName>
    </submittedName>
</protein>
<gene>
    <name evidence="1" type="ORF">SAMN04487993_1012132</name>
</gene>
<evidence type="ECO:0000313" key="2">
    <source>
        <dbReference type="Proteomes" id="UP000199093"/>
    </source>
</evidence>
<dbReference type="OrthoDB" id="236271at2"/>
<dbReference type="InterPro" id="IPR013785">
    <property type="entry name" value="Aldolase_TIM"/>
</dbReference>
<dbReference type="AlphaFoldDB" id="A0A1G8PGW0"/>
<dbReference type="SUPFAM" id="SSF51569">
    <property type="entry name" value="Aldolase"/>
    <property type="match status" value="1"/>
</dbReference>
<reference evidence="1 2" key="1">
    <citation type="submission" date="2016-10" db="EMBL/GenBank/DDBJ databases">
        <authorList>
            <person name="de Groot N.N."/>
        </authorList>
    </citation>
    <scope>NUCLEOTIDE SEQUENCE [LARGE SCALE GENOMIC DNA]</scope>
    <source>
        <strain evidence="1 2">DSM 26424</strain>
    </source>
</reference>
<sequence length="330" mass="35853">MLRLDEKLSRIRHGAYRAGDFILGDARDGDLARAMLAVGHHFGPGGAPGRPRSRAEFLATVQQMVEQDVIDLMLTSLSSLEVVQGRGLYDTSRVTPAIRANDNTDHWQFRGARYDREPPRPFRSSSLSEARRLGCDLGLYGLSFSNDRDADLLALRHYAEFREDARRRRFRHALEVGNPGPASGLAPDQVAGFVNDAVIRALAGLTSRERPEFLRLTYNGPAALEELASFDPSLVLGVQGGAAGTTRDALELVAQTERFGGRLALLGRRIAQAEDPRALVSLLRAVADGAVPSAEAVRAYHGALQGRGLTPLRPLDMDSQVTDPVLRAAA</sequence>
<dbReference type="STRING" id="555512.SAMN04487993_1012132"/>
<name>A0A1G8PGW0_9RHOB</name>
<keyword evidence="2" id="KW-1185">Reference proteome</keyword>